<dbReference type="PANTHER" id="PTHR43415:SF3">
    <property type="entry name" value="GNAT-FAMILY ACETYLTRANSFERASE"/>
    <property type="match status" value="1"/>
</dbReference>
<keyword evidence="2" id="KW-0808">Transferase</keyword>
<evidence type="ECO:0000259" key="1">
    <source>
        <dbReference type="PROSITE" id="PS51186"/>
    </source>
</evidence>
<dbReference type="EMBL" id="CADCVA010000296">
    <property type="protein sequence ID" value="CAA9431865.1"/>
    <property type="molecule type" value="Genomic_DNA"/>
</dbReference>
<reference evidence="2" key="1">
    <citation type="submission" date="2020-02" db="EMBL/GenBank/DDBJ databases">
        <authorList>
            <person name="Meier V. D."/>
        </authorList>
    </citation>
    <scope>NUCLEOTIDE SEQUENCE</scope>
    <source>
        <strain evidence="2">AVDCRST_MAG82</strain>
    </source>
</reference>
<accession>A0A6J4Q1I2</accession>
<dbReference type="AlphaFoldDB" id="A0A6J4Q1I2"/>
<dbReference type="SUPFAM" id="SSF55729">
    <property type="entry name" value="Acyl-CoA N-acyltransferases (Nat)"/>
    <property type="match status" value="1"/>
</dbReference>
<sequence>MLRGEKVTLRAIEREDLDLLWRFWNDLEVELAGGGDPPLPVSLQRLRERFDREAREGTPDKTDFVIEADGGCIGQCGLFHFDVASRHCELGIAIGDKEYWGRGYGREAVRLLLDYAFRVRNFRRVWLETHAANERAIRAYKACGFVEEGRMREHIWLAGRFVDNVIMGVLREEWRASLAGDG</sequence>
<name>A0A6J4Q1I2_9ACTN</name>
<gene>
    <name evidence="2" type="ORF">AVDCRST_MAG82-2165</name>
</gene>
<dbReference type="InterPro" id="IPR016181">
    <property type="entry name" value="Acyl_CoA_acyltransferase"/>
</dbReference>
<dbReference type="PROSITE" id="PS51186">
    <property type="entry name" value="GNAT"/>
    <property type="match status" value="1"/>
</dbReference>
<feature type="domain" description="N-acetyltransferase" evidence="1">
    <location>
        <begin position="7"/>
        <end position="172"/>
    </location>
</feature>
<dbReference type="CDD" id="cd04301">
    <property type="entry name" value="NAT_SF"/>
    <property type="match status" value="1"/>
</dbReference>
<dbReference type="InterPro" id="IPR000182">
    <property type="entry name" value="GNAT_dom"/>
</dbReference>
<dbReference type="GO" id="GO:0016747">
    <property type="term" value="F:acyltransferase activity, transferring groups other than amino-acyl groups"/>
    <property type="evidence" value="ECO:0007669"/>
    <property type="project" value="InterPro"/>
</dbReference>
<protein>
    <submittedName>
        <fullName evidence="2">Acetyltransferase, GNAT family</fullName>
    </submittedName>
</protein>
<organism evidence="2">
    <name type="scientific">uncultured Rubrobacteraceae bacterium</name>
    <dbReference type="NCBI Taxonomy" id="349277"/>
    <lineage>
        <taxon>Bacteria</taxon>
        <taxon>Bacillati</taxon>
        <taxon>Actinomycetota</taxon>
        <taxon>Rubrobacteria</taxon>
        <taxon>Rubrobacterales</taxon>
        <taxon>Rubrobacteraceae</taxon>
        <taxon>environmental samples</taxon>
    </lineage>
</organism>
<dbReference type="Pfam" id="PF13302">
    <property type="entry name" value="Acetyltransf_3"/>
    <property type="match status" value="1"/>
</dbReference>
<dbReference type="PANTHER" id="PTHR43415">
    <property type="entry name" value="SPERMIDINE N(1)-ACETYLTRANSFERASE"/>
    <property type="match status" value="1"/>
</dbReference>
<proteinExistence type="predicted"/>
<dbReference type="Gene3D" id="3.40.630.30">
    <property type="match status" value="1"/>
</dbReference>
<evidence type="ECO:0000313" key="2">
    <source>
        <dbReference type="EMBL" id="CAA9431865.1"/>
    </source>
</evidence>